<comment type="similarity">
    <text evidence="1">Belongs to the paxM FAD-dependent monooxygenase family.</text>
</comment>
<dbReference type="InterPro" id="IPR036188">
    <property type="entry name" value="FAD/NAD-bd_sf"/>
</dbReference>
<keyword evidence="8" id="KW-1185">Reference proteome</keyword>
<dbReference type="InterPro" id="IPR050562">
    <property type="entry name" value="FAD_mOase_fung"/>
</dbReference>
<proteinExistence type="inferred from homology"/>
<accession>A0ABQ7JZI4</accession>
<dbReference type="SUPFAM" id="SSF51905">
    <property type="entry name" value="FAD/NAD(P)-binding domain"/>
    <property type="match status" value="1"/>
</dbReference>
<feature type="compositionally biased region" description="Basic and acidic residues" evidence="5">
    <location>
        <begin position="171"/>
        <end position="190"/>
    </location>
</feature>
<keyword evidence="2" id="KW-0285">Flavoprotein</keyword>
<dbReference type="EMBL" id="JAAAIM010000424">
    <property type="protein sequence ID" value="KAG0288253.1"/>
    <property type="molecule type" value="Genomic_DNA"/>
</dbReference>
<name>A0ABQ7JZI4_9FUNG</name>
<sequence>MDSIWHLKTAYGTLGDLLDKTQLERVSKVSFEDKLFETWNHGRVVVIGDASHKLLPSTGAGAVNAMQDAVLLANHIYDIHPTSHRNIETALSDYKDERFNTIKDEYPVSHMSAKLIFGHDSEIHCVNWLPMSTQTKQLLKDTAYRLQANFLPQAPRRGTMETIPQQPSKRILREQEERGANKESEATAAL</sequence>
<evidence type="ECO:0000313" key="8">
    <source>
        <dbReference type="Proteomes" id="UP001194696"/>
    </source>
</evidence>
<dbReference type="Proteomes" id="UP001194696">
    <property type="component" value="Unassembled WGS sequence"/>
</dbReference>
<dbReference type="PANTHER" id="PTHR47356:SF2">
    <property type="entry name" value="FAD-BINDING DOMAIN-CONTAINING PROTEIN-RELATED"/>
    <property type="match status" value="1"/>
</dbReference>
<feature type="domain" description="FAD-binding" evidence="6">
    <location>
        <begin position="21"/>
        <end position="98"/>
    </location>
</feature>
<keyword evidence="4" id="KW-0560">Oxidoreductase</keyword>
<feature type="region of interest" description="Disordered" evidence="5">
    <location>
        <begin position="155"/>
        <end position="190"/>
    </location>
</feature>
<evidence type="ECO:0000259" key="6">
    <source>
        <dbReference type="Pfam" id="PF01494"/>
    </source>
</evidence>
<dbReference type="PRINTS" id="PR00420">
    <property type="entry name" value="RNGMNOXGNASE"/>
</dbReference>
<dbReference type="InterPro" id="IPR002938">
    <property type="entry name" value="FAD-bd"/>
</dbReference>
<dbReference type="Pfam" id="PF01494">
    <property type="entry name" value="FAD_binding_3"/>
    <property type="match status" value="1"/>
</dbReference>
<dbReference type="Gene3D" id="3.50.50.60">
    <property type="entry name" value="FAD/NAD(P)-binding domain"/>
    <property type="match status" value="1"/>
</dbReference>
<reference evidence="7 8" key="1">
    <citation type="journal article" date="2020" name="Fungal Divers.">
        <title>Resolving the Mortierellaceae phylogeny through synthesis of multi-gene phylogenetics and phylogenomics.</title>
        <authorList>
            <person name="Vandepol N."/>
            <person name="Liber J."/>
            <person name="Desiro A."/>
            <person name="Na H."/>
            <person name="Kennedy M."/>
            <person name="Barry K."/>
            <person name="Grigoriev I.V."/>
            <person name="Miller A.N."/>
            <person name="O'Donnell K."/>
            <person name="Stajich J.E."/>
            <person name="Bonito G."/>
        </authorList>
    </citation>
    <scope>NUCLEOTIDE SEQUENCE [LARGE SCALE GENOMIC DNA]</scope>
    <source>
        <strain evidence="7 8">AD045</strain>
    </source>
</reference>
<protein>
    <recommendedName>
        <fullName evidence="6">FAD-binding domain-containing protein</fullName>
    </recommendedName>
</protein>
<comment type="caution">
    <text evidence="7">The sequence shown here is derived from an EMBL/GenBank/DDBJ whole genome shotgun (WGS) entry which is preliminary data.</text>
</comment>
<evidence type="ECO:0000256" key="3">
    <source>
        <dbReference type="ARBA" id="ARBA00022827"/>
    </source>
</evidence>
<evidence type="ECO:0000256" key="1">
    <source>
        <dbReference type="ARBA" id="ARBA00007992"/>
    </source>
</evidence>
<dbReference type="PANTHER" id="PTHR47356">
    <property type="entry name" value="FAD-DEPENDENT MONOOXYGENASE ASQG-RELATED"/>
    <property type="match status" value="1"/>
</dbReference>
<evidence type="ECO:0000256" key="5">
    <source>
        <dbReference type="SAM" id="MobiDB-lite"/>
    </source>
</evidence>
<gene>
    <name evidence="7" type="ORF">BGZ96_007957</name>
</gene>
<keyword evidence="3" id="KW-0274">FAD</keyword>
<organism evidence="7 8">
    <name type="scientific">Linnemannia gamsii</name>
    <dbReference type="NCBI Taxonomy" id="64522"/>
    <lineage>
        <taxon>Eukaryota</taxon>
        <taxon>Fungi</taxon>
        <taxon>Fungi incertae sedis</taxon>
        <taxon>Mucoromycota</taxon>
        <taxon>Mortierellomycotina</taxon>
        <taxon>Mortierellomycetes</taxon>
        <taxon>Mortierellales</taxon>
        <taxon>Mortierellaceae</taxon>
        <taxon>Linnemannia</taxon>
    </lineage>
</organism>
<evidence type="ECO:0000313" key="7">
    <source>
        <dbReference type="EMBL" id="KAG0288253.1"/>
    </source>
</evidence>
<evidence type="ECO:0000256" key="4">
    <source>
        <dbReference type="ARBA" id="ARBA00023002"/>
    </source>
</evidence>
<evidence type="ECO:0000256" key="2">
    <source>
        <dbReference type="ARBA" id="ARBA00022630"/>
    </source>
</evidence>